<feature type="compositionally biased region" description="Polar residues" evidence="6">
    <location>
        <begin position="1181"/>
        <end position="1195"/>
    </location>
</feature>
<feature type="compositionally biased region" description="Pro residues" evidence="6">
    <location>
        <begin position="1125"/>
        <end position="1138"/>
    </location>
</feature>
<feature type="domain" description="LIM zinc-binding" evidence="8">
    <location>
        <begin position="1565"/>
        <end position="1631"/>
    </location>
</feature>
<keyword evidence="1 4" id="KW-0479">Metal-binding</keyword>
<dbReference type="InterPro" id="IPR001781">
    <property type="entry name" value="Znf_LIM"/>
</dbReference>
<dbReference type="GO" id="GO:0051893">
    <property type="term" value="P:regulation of focal adhesion assembly"/>
    <property type="evidence" value="ECO:0007669"/>
    <property type="project" value="TreeGrafter"/>
</dbReference>
<keyword evidence="5" id="KW-0175">Coiled coil</keyword>
<dbReference type="CDD" id="cd21278">
    <property type="entry name" value="CH_LIMCH1"/>
    <property type="match status" value="1"/>
</dbReference>
<evidence type="ECO:0000256" key="2">
    <source>
        <dbReference type="ARBA" id="ARBA00022833"/>
    </source>
</evidence>
<feature type="region of interest" description="Disordered" evidence="6">
    <location>
        <begin position="405"/>
        <end position="431"/>
    </location>
</feature>
<feature type="region of interest" description="Disordered" evidence="6">
    <location>
        <begin position="1380"/>
        <end position="1413"/>
    </location>
</feature>
<reference evidence="10" key="1">
    <citation type="submission" date="2025-08" db="UniProtKB">
        <authorList>
            <consortium name="RefSeq"/>
        </authorList>
    </citation>
    <scope>IDENTIFICATION</scope>
    <source>
        <strain evidence="10">Wakin</strain>
        <tissue evidence="10">Muscle</tissue>
    </source>
</reference>
<feature type="compositionally biased region" description="Acidic residues" evidence="6">
    <location>
        <begin position="629"/>
        <end position="639"/>
    </location>
</feature>
<accession>A0A6P6JJC0</accession>
<dbReference type="PROSITE" id="PS50023">
    <property type="entry name" value="LIM_DOMAIN_2"/>
    <property type="match status" value="1"/>
</dbReference>
<evidence type="ECO:0000313" key="10">
    <source>
        <dbReference type="RefSeq" id="XP_026059710.1"/>
    </source>
</evidence>
<sequence>MASPGDDSASNAYLDQAESADASPEPAFQEAQKWIEAVTGRSFGDKDFRSGLENGILLCELLSSIKPGLVKKINRLPTPIAGLDNLTMFLRGCEELGLKGSQLFDPGDLQDTSIRANLTGSDCSRKLKNVLITIYWLGKAANSCATYNGPTLDLKEFEGLLSMMRKEGVNEDLDSPKRSIRDSGYIDSWESERSDSLSPPRHGRDDSFDSLDSFGSRSQNTPSPDTVIRCNSDDSEGDAGNRKLPDVRKDDMSARRVSYKEPRVALPFNQYLPNKSNQTTYLPAPLRKRRSDREEDRRSLSNSTSPVGGERPLRQECLQVLKEEAVVSRSLVFQKNSTWVNEKGVELEEAELNKMRKLEKAGIKVLPAPVRYNSPIVNPVEASKAKPPSPDIILRRENEFMCTAAPQQWDSNDEDDDEEAERKVPDVQKDDLASRRARMNQFKPSVAHHFLPGSCSWKDREKWEGIRLASQHAVLERMEKMEQEKKSQADSASPEVPIIIRKDNPFLNPEKDRGKEGNEEDEREEEGKIVVPNPLKDDLAKRRTGRGPHPPKDPHQSLVQTSITQSDLETWQRLKMNTDSSGDANPEPPPIVTPEPPNSVMFDLKKPLTSTERRVLDVELAEKAKDEREADEEDEEEERQPDIEKDDMLARRTGALQKPASGTSYNRFLPQPGSKRQCATAASLSQKGTSGERDLQYFERSIKTKRTKIGQRNEPVSQVTKTPVPVAVVTDKNPDIVRSSATNANRSGGYDDDDDKCGHDDQLSYFEKDDMLAQRTGSYQKPSAGQAFNAFLPKPGAVKHKISPVSGSQSYLKPREQETALSLDSFTLSSVAPPPRDAEDTPRKCPQMMDRQEAGSVGVVGHESLIKDETFTKTPSPTPHQPPRRPLWQEDDDLPPIFRATSVSDTESMSLIDMRDEEDEMAYLRPHSQSRHELLHNQYNKLKEEEDQWQDDLARWKNRRRSASQDLIKKEEERKMMEKLMTADGGSGHRRKSIKTYKEIVEEKERREQELHEQYCKASTPEEKAAVLQRYALRFTISDAILEKLQLPKLPSAAPPMHTSPLHQPEKKLTCTTLVEAEVPEPEQTTQTHHSGYTDQKTAQKQAPTPEPLPSETSKAPEVLSAPTRVPPAPLKPVPLITPKPYSQPKFSQSLHKSVKSDGLIRVNGDSRERDDKDSMLCPQINVSSSPPKPDTQSQQKEELIVLEASEHQQNVQTSISDKEKEVIKEGKKCSLSPQEEDTSTTLLLSEPEGKQPVPDTMMKRSCVVTTTIVTELTQTHPVPPTDASSTEQLNSVYSSCDVSSTAESSKTSCSLSLTEGIDYSIDCIETPMSNLAKRVDHWTWDPNEERRRQERWQQEQERLLQEKYQREQEKLKEEWERAQREVEEEERRHHEEERRILEETVTPLTPRTSGLSSCMVTDAPPLSQPSAPHDTIVLSLADWERKQEMLEKEAQTNQSNRLTHSPDQGITPAQQNGQRTEPQQSQTAKPQLQFIQDGSWSCKSKDRQEDLKKTASLDRNQSPPQSQTTRMRRTGSYENVLETHPSKSPTPSQDTPPPSPSRSVSGKKLCSSCAHPLGKGAAMIIESLGLYFHIQCFKCGICKGLLGDTSAGTDVRIRNGLLNCQECYIKSRAAGQPTTL</sequence>
<dbReference type="CDD" id="cd08368">
    <property type="entry name" value="LIM"/>
    <property type="match status" value="1"/>
</dbReference>
<dbReference type="Proteomes" id="UP000515129">
    <property type="component" value="Chromosome 26"/>
</dbReference>
<dbReference type="FunFam" id="1.10.418.10:FF:000038">
    <property type="entry name" value="LIM and calponin homology domains-containing protein 1"/>
    <property type="match status" value="1"/>
</dbReference>
<evidence type="ECO:0000313" key="9">
    <source>
        <dbReference type="Proteomes" id="UP000515129"/>
    </source>
</evidence>
<feature type="compositionally biased region" description="Polar residues" evidence="6">
    <location>
        <begin position="1514"/>
        <end position="1526"/>
    </location>
</feature>
<feature type="compositionally biased region" description="Basic and acidic residues" evidence="6">
    <location>
        <begin position="1380"/>
        <end position="1399"/>
    </location>
</feature>
<keyword evidence="3 4" id="KW-0440">LIM domain</keyword>
<feature type="compositionally biased region" description="Polar residues" evidence="6">
    <location>
        <begin position="1083"/>
        <end position="1103"/>
    </location>
</feature>
<feature type="compositionally biased region" description="Polar residues" evidence="6">
    <location>
        <begin position="1403"/>
        <end position="1413"/>
    </location>
</feature>
<feature type="region of interest" description="Disordered" evidence="6">
    <location>
        <begin position="479"/>
        <end position="760"/>
    </location>
</feature>
<dbReference type="Gene3D" id="2.10.110.10">
    <property type="entry name" value="Cysteine Rich Protein"/>
    <property type="match status" value="1"/>
</dbReference>
<dbReference type="InterPro" id="IPR036872">
    <property type="entry name" value="CH_dom_sf"/>
</dbReference>
<dbReference type="PROSITE" id="PS50021">
    <property type="entry name" value="CH"/>
    <property type="match status" value="1"/>
</dbReference>
<organism evidence="9 10">
    <name type="scientific">Carassius auratus</name>
    <name type="common">Goldfish</name>
    <dbReference type="NCBI Taxonomy" id="7957"/>
    <lineage>
        <taxon>Eukaryota</taxon>
        <taxon>Metazoa</taxon>
        <taxon>Chordata</taxon>
        <taxon>Craniata</taxon>
        <taxon>Vertebrata</taxon>
        <taxon>Euteleostomi</taxon>
        <taxon>Actinopterygii</taxon>
        <taxon>Neopterygii</taxon>
        <taxon>Teleostei</taxon>
        <taxon>Ostariophysi</taxon>
        <taxon>Cypriniformes</taxon>
        <taxon>Cyprinidae</taxon>
        <taxon>Cyprininae</taxon>
        <taxon>Carassius</taxon>
    </lineage>
</organism>
<feature type="region of interest" description="Disordered" evidence="6">
    <location>
        <begin position="1225"/>
        <end position="1256"/>
    </location>
</feature>
<dbReference type="InterPro" id="IPR001715">
    <property type="entry name" value="CH_dom"/>
</dbReference>
<dbReference type="PROSITE" id="PS00478">
    <property type="entry name" value="LIM_DOMAIN_1"/>
    <property type="match status" value="1"/>
</dbReference>
<dbReference type="InterPro" id="IPR031865">
    <property type="entry name" value="DUF4757"/>
</dbReference>
<feature type="compositionally biased region" description="Polar residues" evidence="6">
    <location>
        <begin position="1452"/>
        <end position="1499"/>
    </location>
</feature>
<feature type="region of interest" description="Disordered" evidence="6">
    <location>
        <begin position="1448"/>
        <end position="1564"/>
    </location>
</feature>
<dbReference type="PANTHER" id="PTHR15551">
    <property type="entry name" value="LIM DOMAIN ONLY 7"/>
    <property type="match status" value="1"/>
</dbReference>
<evidence type="ECO:0000256" key="6">
    <source>
        <dbReference type="SAM" id="MobiDB-lite"/>
    </source>
</evidence>
<dbReference type="Pfam" id="PF00412">
    <property type="entry name" value="LIM"/>
    <property type="match status" value="1"/>
</dbReference>
<dbReference type="GO" id="GO:0032034">
    <property type="term" value="F:myosin II head/neck binding"/>
    <property type="evidence" value="ECO:0007669"/>
    <property type="project" value="TreeGrafter"/>
</dbReference>
<evidence type="ECO:0000256" key="5">
    <source>
        <dbReference type="SAM" id="Coils"/>
    </source>
</evidence>
<dbReference type="GO" id="GO:0080090">
    <property type="term" value="P:regulation of primary metabolic process"/>
    <property type="evidence" value="ECO:0007669"/>
    <property type="project" value="UniProtKB-ARBA"/>
</dbReference>
<feature type="compositionally biased region" description="Basic and acidic residues" evidence="6">
    <location>
        <begin position="500"/>
        <end position="517"/>
    </location>
</feature>
<feature type="compositionally biased region" description="Low complexity" evidence="6">
    <location>
        <begin position="719"/>
        <end position="730"/>
    </location>
</feature>
<dbReference type="Pfam" id="PF15949">
    <property type="entry name" value="DUF4757"/>
    <property type="match status" value="2"/>
</dbReference>
<feature type="compositionally biased region" description="Basic and acidic residues" evidence="6">
    <location>
        <begin position="169"/>
        <end position="181"/>
    </location>
</feature>
<dbReference type="RefSeq" id="XP_026059710.1">
    <property type="nucleotide sequence ID" value="XM_026203925.1"/>
</dbReference>
<feature type="region of interest" description="Disordered" evidence="6">
    <location>
        <begin position="1"/>
        <end position="28"/>
    </location>
</feature>
<feature type="region of interest" description="Disordered" evidence="6">
    <location>
        <begin position="169"/>
        <end position="312"/>
    </location>
</feature>
<dbReference type="GO" id="GO:0051496">
    <property type="term" value="P:positive regulation of stress fiber assembly"/>
    <property type="evidence" value="ECO:0007669"/>
    <property type="project" value="TreeGrafter"/>
</dbReference>
<dbReference type="SUPFAM" id="SSF47576">
    <property type="entry name" value="Calponin-homology domain, CH-domain"/>
    <property type="match status" value="1"/>
</dbReference>
<feature type="compositionally biased region" description="Basic and acidic residues" evidence="6">
    <location>
        <begin position="420"/>
        <end position="431"/>
    </location>
</feature>
<dbReference type="Pfam" id="PF00307">
    <property type="entry name" value="CH"/>
    <property type="match status" value="1"/>
</dbReference>
<dbReference type="CTD" id="561940"/>
<dbReference type="SMART" id="SM00132">
    <property type="entry name" value="LIM"/>
    <property type="match status" value="1"/>
</dbReference>
<keyword evidence="9" id="KW-1185">Reference proteome</keyword>
<dbReference type="GO" id="GO:0010604">
    <property type="term" value="P:positive regulation of macromolecule metabolic process"/>
    <property type="evidence" value="ECO:0007669"/>
    <property type="project" value="UniProtKB-ARBA"/>
</dbReference>
<proteinExistence type="predicted"/>
<evidence type="ECO:0000256" key="4">
    <source>
        <dbReference type="PROSITE-ProRule" id="PRU00125"/>
    </source>
</evidence>
<feature type="compositionally biased region" description="Basic and acidic residues" evidence="6">
    <location>
        <begin position="1500"/>
        <end position="1513"/>
    </location>
</feature>
<dbReference type="SMART" id="SM00033">
    <property type="entry name" value="CH"/>
    <property type="match status" value="1"/>
</dbReference>
<feature type="compositionally biased region" description="Basic and acidic residues" evidence="6">
    <location>
        <begin position="1165"/>
        <end position="1175"/>
    </location>
</feature>
<protein>
    <submittedName>
        <fullName evidence="10">LIM and calponin homology domains-containing protein 1a isoform X6</fullName>
    </submittedName>
</protein>
<dbReference type="FunFam" id="2.10.110.10:FF:000041">
    <property type="entry name" value="LIM and calponin homology domains 1"/>
    <property type="match status" value="1"/>
</dbReference>
<feature type="region of interest" description="Disordered" evidence="6">
    <location>
        <begin position="1077"/>
        <end position="1199"/>
    </location>
</feature>
<evidence type="ECO:0000259" key="7">
    <source>
        <dbReference type="PROSITE" id="PS50021"/>
    </source>
</evidence>
<dbReference type="PANTHER" id="PTHR15551:SF4">
    <property type="entry name" value="LIM AND CALPONIN HOMOLOGY DOMAINS-CONTAINING PROTEIN 1 ISOFORM X1"/>
    <property type="match status" value="1"/>
</dbReference>
<evidence type="ECO:0000256" key="1">
    <source>
        <dbReference type="ARBA" id="ARBA00022723"/>
    </source>
</evidence>
<dbReference type="GO" id="GO:0046872">
    <property type="term" value="F:metal ion binding"/>
    <property type="evidence" value="ECO:0007669"/>
    <property type="project" value="UniProtKB-KW"/>
</dbReference>
<evidence type="ECO:0000259" key="8">
    <source>
        <dbReference type="PROSITE" id="PS50023"/>
    </source>
</evidence>
<feature type="coiled-coil region" evidence="5">
    <location>
        <begin position="932"/>
        <end position="1014"/>
    </location>
</feature>
<feature type="compositionally biased region" description="Polar residues" evidence="6">
    <location>
        <begin position="680"/>
        <end position="689"/>
    </location>
</feature>
<feature type="compositionally biased region" description="Polar residues" evidence="6">
    <location>
        <begin position="271"/>
        <end position="281"/>
    </location>
</feature>
<feature type="compositionally biased region" description="Polar residues" evidence="6">
    <location>
        <begin position="557"/>
        <end position="583"/>
    </location>
</feature>
<dbReference type="Gene3D" id="1.10.418.10">
    <property type="entry name" value="Calponin-like domain"/>
    <property type="match status" value="1"/>
</dbReference>
<feature type="compositionally biased region" description="Polar residues" evidence="6">
    <location>
        <begin position="819"/>
        <end position="830"/>
    </location>
</feature>
<feature type="compositionally biased region" description="Pro residues" evidence="6">
    <location>
        <begin position="586"/>
        <end position="597"/>
    </location>
</feature>
<gene>
    <name evidence="10" type="primary">limch1a</name>
</gene>
<feature type="compositionally biased region" description="Basic and acidic residues" evidence="6">
    <location>
        <begin position="690"/>
        <end position="702"/>
    </location>
</feature>
<feature type="compositionally biased region" description="Pro residues" evidence="6">
    <location>
        <begin position="876"/>
        <end position="885"/>
    </location>
</feature>
<feature type="domain" description="Calponin-homology (CH)" evidence="7">
    <location>
        <begin position="25"/>
        <end position="142"/>
    </location>
</feature>
<dbReference type="GO" id="GO:0001725">
    <property type="term" value="C:stress fiber"/>
    <property type="evidence" value="ECO:0007669"/>
    <property type="project" value="TreeGrafter"/>
</dbReference>
<feature type="compositionally biased region" description="Basic and acidic residues" evidence="6">
    <location>
        <begin position="640"/>
        <end position="650"/>
    </location>
</feature>
<feature type="compositionally biased region" description="Basic and acidic residues" evidence="6">
    <location>
        <begin position="239"/>
        <end position="263"/>
    </location>
</feature>
<feature type="compositionally biased region" description="Basic and acidic residues" evidence="6">
    <location>
        <begin position="603"/>
        <end position="628"/>
    </location>
</feature>
<keyword evidence="2 4" id="KW-0862">Zinc</keyword>
<feature type="compositionally biased region" description="Basic and acidic residues" evidence="6">
    <location>
        <begin position="479"/>
        <end position="488"/>
    </location>
</feature>
<evidence type="ECO:0000256" key="3">
    <source>
        <dbReference type="ARBA" id="ARBA00023038"/>
    </source>
</evidence>
<feature type="region of interest" description="Disordered" evidence="6">
    <location>
        <begin position="797"/>
        <end position="893"/>
    </location>
</feature>
<name>A0A6P6JJC0_CARAU</name>